<accession>A0ABQ8PCV3</accession>
<gene>
    <name evidence="7" type="primary">NRG1_2</name>
    <name evidence="7" type="ORF">EDC05_006554</name>
</gene>
<feature type="domain" description="C2H2-type" evidence="6">
    <location>
        <begin position="103"/>
        <end position="132"/>
    </location>
</feature>
<keyword evidence="3 5" id="KW-0863">Zinc-finger</keyword>
<keyword evidence="4" id="KW-0862">Zinc</keyword>
<dbReference type="EMBL" id="JANBQD010000299">
    <property type="protein sequence ID" value="KAJ1985428.1"/>
    <property type="molecule type" value="Genomic_DNA"/>
</dbReference>
<evidence type="ECO:0000256" key="3">
    <source>
        <dbReference type="ARBA" id="ARBA00022771"/>
    </source>
</evidence>
<keyword evidence="8" id="KW-1185">Reference proteome</keyword>
<evidence type="ECO:0000256" key="5">
    <source>
        <dbReference type="PROSITE-ProRule" id="PRU00042"/>
    </source>
</evidence>
<dbReference type="PANTHER" id="PTHR14003">
    <property type="entry name" value="TRANSCRIPTIONAL REPRESSOR PROTEIN YY"/>
    <property type="match status" value="1"/>
</dbReference>
<dbReference type="PROSITE" id="PS50157">
    <property type="entry name" value="ZINC_FINGER_C2H2_2"/>
    <property type="match status" value="2"/>
</dbReference>
<sequence length="208" mass="23285">MVTYAEKPQPAHYLHQPQPTSHFPCLQHNQHMFSSQPSNGLQIHTPCTQQLLSTPMPCTQAVVPRTVPAKRKYVCTFTGCGKAFTTSGHLSRHFRIHTGEKNYHCLYPGCTSRFSRQDNMMQHYRTHLSPRSRRGRGARLATTAKPATAQATMGTLVTEHNSAFTGHSTDLITAASSAAESVPSSAFHPYRRTCSQHSPLIHLQWPFY</sequence>
<dbReference type="SMART" id="SM00355">
    <property type="entry name" value="ZnF_C2H2"/>
    <property type="match status" value="2"/>
</dbReference>
<evidence type="ECO:0000313" key="8">
    <source>
        <dbReference type="Proteomes" id="UP001151295"/>
    </source>
</evidence>
<dbReference type="Gene3D" id="3.30.160.60">
    <property type="entry name" value="Classic Zinc Finger"/>
    <property type="match status" value="2"/>
</dbReference>
<dbReference type="Pfam" id="PF00096">
    <property type="entry name" value="zf-C2H2"/>
    <property type="match status" value="1"/>
</dbReference>
<dbReference type="Proteomes" id="UP001151295">
    <property type="component" value="Unassembled WGS sequence"/>
</dbReference>
<organism evidence="7 8">
    <name type="scientific">Coemansia umbellata</name>
    <dbReference type="NCBI Taxonomy" id="1424467"/>
    <lineage>
        <taxon>Eukaryota</taxon>
        <taxon>Fungi</taxon>
        <taxon>Fungi incertae sedis</taxon>
        <taxon>Zoopagomycota</taxon>
        <taxon>Kickxellomycotina</taxon>
        <taxon>Kickxellomycetes</taxon>
        <taxon>Kickxellales</taxon>
        <taxon>Kickxellaceae</taxon>
        <taxon>Coemansia</taxon>
    </lineage>
</organism>
<dbReference type="PROSITE" id="PS00028">
    <property type="entry name" value="ZINC_FINGER_C2H2_1"/>
    <property type="match status" value="2"/>
</dbReference>
<evidence type="ECO:0000259" key="6">
    <source>
        <dbReference type="PROSITE" id="PS50157"/>
    </source>
</evidence>
<keyword evidence="2" id="KW-0677">Repeat</keyword>
<evidence type="ECO:0000256" key="2">
    <source>
        <dbReference type="ARBA" id="ARBA00022737"/>
    </source>
</evidence>
<evidence type="ECO:0000256" key="4">
    <source>
        <dbReference type="ARBA" id="ARBA00022833"/>
    </source>
</evidence>
<name>A0ABQ8PCV3_9FUNG</name>
<keyword evidence="1" id="KW-0479">Metal-binding</keyword>
<dbReference type="PANTHER" id="PTHR14003:SF19">
    <property type="entry name" value="YY2 TRANSCRIPTION FACTOR"/>
    <property type="match status" value="1"/>
</dbReference>
<reference evidence="7" key="1">
    <citation type="submission" date="2022-07" db="EMBL/GenBank/DDBJ databases">
        <title>Phylogenomic reconstructions and comparative analyses of Kickxellomycotina fungi.</title>
        <authorList>
            <person name="Reynolds N.K."/>
            <person name="Stajich J.E."/>
            <person name="Barry K."/>
            <person name="Grigoriev I.V."/>
            <person name="Crous P."/>
            <person name="Smith M.E."/>
        </authorList>
    </citation>
    <scope>NUCLEOTIDE SEQUENCE</scope>
    <source>
        <strain evidence="7">BCRC 34882</strain>
    </source>
</reference>
<evidence type="ECO:0000313" key="7">
    <source>
        <dbReference type="EMBL" id="KAJ1985428.1"/>
    </source>
</evidence>
<proteinExistence type="predicted"/>
<dbReference type="SUPFAM" id="SSF57667">
    <property type="entry name" value="beta-beta-alpha zinc fingers"/>
    <property type="match status" value="1"/>
</dbReference>
<evidence type="ECO:0000256" key="1">
    <source>
        <dbReference type="ARBA" id="ARBA00022723"/>
    </source>
</evidence>
<dbReference type="InterPro" id="IPR013087">
    <property type="entry name" value="Znf_C2H2_type"/>
</dbReference>
<protein>
    <submittedName>
        <fullName evidence="7">Transcriptional repressor</fullName>
    </submittedName>
</protein>
<dbReference type="InterPro" id="IPR036236">
    <property type="entry name" value="Znf_C2H2_sf"/>
</dbReference>
<feature type="domain" description="C2H2-type" evidence="6">
    <location>
        <begin position="73"/>
        <end position="102"/>
    </location>
</feature>
<comment type="caution">
    <text evidence="7">The sequence shown here is derived from an EMBL/GenBank/DDBJ whole genome shotgun (WGS) entry which is preliminary data.</text>
</comment>